<feature type="domain" description="CoA carboxyltransferase C-terminal" evidence="10">
    <location>
        <begin position="114"/>
        <end position="378"/>
    </location>
</feature>
<reference evidence="11 12" key="1">
    <citation type="journal article" date="2018" name="Sci. Data">
        <title>The draft genome sequence of cork oak.</title>
        <authorList>
            <person name="Ramos A.M."/>
            <person name="Usie A."/>
            <person name="Barbosa P."/>
            <person name="Barros P.M."/>
            <person name="Capote T."/>
            <person name="Chaves I."/>
            <person name="Simoes F."/>
            <person name="Abreu I."/>
            <person name="Carrasquinho I."/>
            <person name="Faro C."/>
            <person name="Guimaraes J.B."/>
            <person name="Mendonca D."/>
            <person name="Nobrega F."/>
            <person name="Rodrigues L."/>
            <person name="Saibo N.J.M."/>
            <person name="Varela M.C."/>
            <person name="Egas C."/>
            <person name="Matos J."/>
            <person name="Miguel C.M."/>
            <person name="Oliveira M.M."/>
            <person name="Ricardo C.P."/>
            <person name="Goncalves S."/>
        </authorList>
    </citation>
    <scope>NUCLEOTIDE SEQUENCE [LARGE SCALE GENOMIC DNA]</scope>
    <source>
        <strain evidence="12">cv. HL8</strain>
    </source>
</reference>
<evidence type="ECO:0000259" key="10">
    <source>
        <dbReference type="PROSITE" id="PS50989"/>
    </source>
</evidence>
<dbReference type="Pfam" id="PF03255">
    <property type="entry name" value="ACCA"/>
    <property type="match status" value="1"/>
</dbReference>
<protein>
    <recommendedName>
        <fullName evidence="1">acetyl-CoA carboxytransferase</fullName>
        <ecNumber evidence="1">2.1.3.15</ecNumber>
    </recommendedName>
</protein>
<comment type="caution">
    <text evidence="11">The sequence shown here is derived from an EMBL/GenBank/DDBJ whole genome shotgun (WGS) entry which is preliminary data.</text>
</comment>
<dbReference type="InterPro" id="IPR001095">
    <property type="entry name" value="Acetyl_CoA_COase_a_su"/>
</dbReference>
<keyword evidence="3" id="KW-0547">Nucleotide-binding</keyword>
<evidence type="ECO:0000313" key="11">
    <source>
        <dbReference type="EMBL" id="KAK7843314.1"/>
    </source>
</evidence>
<dbReference type="PANTHER" id="PTHR42853:SF1">
    <property type="entry name" value="ACETYL-COA CARBOXYTRANSFERASE"/>
    <property type="match status" value="1"/>
</dbReference>
<evidence type="ECO:0000256" key="9">
    <source>
        <dbReference type="SAM" id="Coils"/>
    </source>
</evidence>
<keyword evidence="9" id="KW-0175">Coiled coil</keyword>
<proteinExistence type="predicted"/>
<dbReference type="GO" id="GO:0016743">
    <property type="term" value="F:carboxyl- or carbamoyltransferase activity"/>
    <property type="evidence" value="ECO:0007669"/>
    <property type="project" value="InterPro"/>
</dbReference>
<dbReference type="SUPFAM" id="SSF52096">
    <property type="entry name" value="ClpP/crotonase"/>
    <property type="match status" value="1"/>
</dbReference>
<dbReference type="PANTHER" id="PTHR42853">
    <property type="entry name" value="ACETYL-COENZYME A CARBOXYLASE CARBOXYL TRANSFERASE SUBUNIT ALPHA"/>
    <property type="match status" value="1"/>
</dbReference>
<dbReference type="PROSITE" id="PS50989">
    <property type="entry name" value="COA_CT_CTER"/>
    <property type="match status" value="1"/>
</dbReference>
<sequence>MATLSIVTGKCGGGSEGKDQGFESRSHLDFGKDFFGSYLFRTSSRGVNRNWSKAFEGSSIRSRNRFRVSAKVKRGKNHDYPWPDDIDPNFTGSYLTFLSHFKPLSEKPKPVALPFEKPLVDLEQKIIEALKDLYTNLTPMQCLTIARHPNRPTVLDYIFNITEKWVELHGDRAGYDDPAIVTGIGSMDGKTYMFIGHQKGRNTKENIACNFAMPTPHGYRKALRMMKYADHHGFPIVTFVDTPGAFADLKSEELGQGESIAHNLRTMFGLNVPIVTVVTGEGGSGGALAIACANKLFMLENSAFYVASPEACAAILWKSSQAAPKAAERLKITAQEHYKLKIADELANMDKKELLNHGRLKFRSIGGVQEGIAVDPEKKRNMKPSDSDVPKTADMESELENLKKILEAGPSDHTNIDLIEKLKQDVNQEIDRALISMGLQEKLESIKSELSKVPSPTDQPPNHNLKEDMDDIMQEFKHKLSQLGTYLGLKYKLGKLNLASRLIEIKEKSEKLKAEINQKIPAEIKEKMELLNKAQENLSKGDSMSKDLVEEAERAKKELEEVLKSANLEIVGVTKRKLASPSPDLRKKIVDVNKEIEHEIERVIDEAGLRYKLKQLKAEIAKGSSSKDIEKLQAEIKEGILAALDVTALKENVDKLRVELSSSIERVTEDQIGAENGKW</sequence>
<dbReference type="AlphaFoldDB" id="A0AAW0KXG3"/>
<keyword evidence="6" id="KW-0443">Lipid metabolism</keyword>
<keyword evidence="12" id="KW-1185">Reference proteome</keyword>
<dbReference type="GO" id="GO:0005524">
    <property type="term" value="F:ATP binding"/>
    <property type="evidence" value="ECO:0007669"/>
    <property type="project" value="UniProtKB-KW"/>
</dbReference>
<dbReference type="NCBIfam" id="TIGR00513">
    <property type="entry name" value="accA"/>
    <property type="match status" value="1"/>
</dbReference>
<evidence type="ECO:0000256" key="7">
    <source>
        <dbReference type="ARBA" id="ARBA00023160"/>
    </source>
</evidence>
<evidence type="ECO:0000256" key="1">
    <source>
        <dbReference type="ARBA" id="ARBA00011883"/>
    </source>
</evidence>
<evidence type="ECO:0000256" key="5">
    <source>
        <dbReference type="ARBA" id="ARBA00022840"/>
    </source>
</evidence>
<accession>A0AAW0KXG3</accession>
<evidence type="ECO:0000256" key="2">
    <source>
        <dbReference type="ARBA" id="ARBA00022516"/>
    </source>
</evidence>
<keyword evidence="5" id="KW-0067">ATP-binding</keyword>
<dbReference type="Gene3D" id="3.90.226.10">
    <property type="entry name" value="2-enoyl-CoA Hydratase, Chain A, domain 1"/>
    <property type="match status" value="1"/>
</dbReference>
<comment type="catalytic activity">
    <reaction evidence="8">
        <text>N(6)-carboxybiotinyl-L-lysyl-[protein] + acetyl-CoA = N(6)-biotinyl-L-lysyl-[protein] + malonyl-CoA</text>
        <dbReference type="Rhea" id="RHEA:54728"/>
        <dbReference type="Rhea" id="RHEA-COMP:10505"/>
        <dbReference type="Rhea" id="RHEA-COMP:10506"/>
        <dbReference type="ChEBI" id="CHEBI:57288"/>
        <dbReference type="ChEBI" id="CHEBI:57384"/>
        <dbReference type="ChEBI" id="CHEBI:83144"/>
        <dbReference type="ChEBI" id="CHEBI:83145"/>
        <dbReference type="EC" id="2.1.3.15"/>
    </reaction>
</comment>
<keyword evidence="2" id="KW-0444">Lipid biosynthesis</keyword>
<evidence type="ECO:0000256" key="3">
    <source>
        <dbReference type="ARBA" id="ARBA00022741"/>
    </source>
</evidence>
<dbReference type="InterPro" id="IPR029045">
    <property type="entry name" value="ClpP/crotonase-like_dom_sf"/>
</dbReference>
<dbReference type="GO" id="GO:0003989">
    <property type="term" value="F:acetyl-CoA carboxylase activity"/>
    <property type="evidence" value="ECO:0007669"/>
    <property type="project" value="InterPro"/>
</dbReference>
<dbReference type="GO" id="GO:0006633">
    <property type="term" value="P:fatty acid biosynthetic process"/>
    <property type="evidence" value="ECO:0007669"/>
    <property type="project" value="UniProtKB-KW"/>
</dbReference>
<keyword evidence="7" id="KW-0275">Fatty acid biosynthesis</keyword>
<evidence type="ECO:0000313" key="12">
    <source>
        <dbReference type="Proteomes" id="UP000237347"/>
    </source>
</evidence>
<evidence type="ECO:0000256" key="4">
    <source>
        <dbReference type="ARBA" id="ARBA00022832"/>
    </source>
</evidence>
<dbReference type="GO" id="GO:0009317">
    <property type="term" value="C:acetyl-CoA carboxylase complex"/>
    <property type="evidence" value="ECO:0007669"/>
    <property type="project" value="InterPro"/>
</dbReference>
<keyword evidence="11" id="KW-0808">Transferase</keyword>
<gene>
    <name evidence="11" type="primary">CAC3_1</name>
    <name evidence="11" type="ORF">CFP56_012724</name>
</gene>
<feature type="coiled-coil region" evidence="9">
    <location>
        <begin position="545"/>
        <end position="576"/>
    </location>
</feature>
<dbReference type="EMBL" id="PKMF04000206">
    <property type="protein sequence ID" value="KAK7843314.1"/>
    <property type="molecule type" value="Genomic_DNA"/>
</dbReference>
<dbReference type="Proteomes" id="UP000237347">
    <property type="component" value="Unassembled WGS sequence"/>
</dbReference>
<evidence type="ECO:0000256" key="8">
    <source>
        <dbReference type="ARBA" id="ARBA00049152"/>
    </source>
</evidence>
<evidence type="ECO:0000256" key="6">
    <source>
        <dbReference type="ARBA" id="ARBA00023098"/>
    </source>
</evidence>
<name>A0AAW0KXG3_QUESU</name>
<dbReference type="PRINTS" id="PR01069">
    <property type="entry name" value="ACCCTRFRASEA"/>
</dbReference>
<dbReference type="EC" id="2.1.3.15" evidence="1"/>
<organism evidence="11 12">
    <name type="scientific">Quercus suber</name>
    <name type="common">Cork oak</name>
    <dbReference type="NCBI Taxonomy" id="58331"/>
    <lineage>
        <taxon>Eukaryota</taxon>
        <taxon>Viridiplantae</taxon>
        <taxon>Streptophyta</taxon>
        <taxon>Embryophyta</taxon>
        <taxon>Tracheophyta</taxon>
        <taxon>Spermatophyta</taxon>
        <taxon>Magnoliopsida</taxon>
        <taxon>eudicotyledons</taxon>
        <taxon>Gunneridae</taxon>
        <taxon>Pentapetalae</taxon>
        <taxon>rosids</taxon>
        <taxon>fabids</taxon>
        <taxon>Fagales</taxon>
        <taxon>Fagaceae</taxon>
        <taxon>Quercus</taxon>
    </lineage>
</organism>
<dbReference type="InterPro" id="IPR011763">
    <property type="entry name" value="COA_CT_C"/>
</dbReference>
<keyword evidence="4" id="KW-0276">Fatty acid metabolism</keyword>